<dbReference type="Pfam" id="PF20455">
    <property type="entry name" value="DUF6708"/>
    <property type="match status" value="1"/>
</dbReference>
<dbReference type="Proteomes" id="UP000186513">
    <property type="component" value="Unassembled WGS sequence"/>
</dbReference>
<sequence length="248" mass="28201">MRIDFNGFRYTPVLLNRGAGKVHVFEEVGFDVLAFWKLWGGHKYVIHTYDWDCVRAEIAQVMVESGNGIRAETGLVFAITETPGSHLVKARFGVGTTSAYDGGRAMLGRWEHIRRFMRREAPLMQPGDKLFADWGVTFWEALFSLQPLLGPGSGEYWKSGKWYIYLAGVWILPLLPYTMFAGLMRWLSYVLKVEPKWPDSILASIGGEPLSREEIEQLTHVIPGPRKQVQAGKRRKSKGLSKETPRIE</sequence>
<protein>
    <recommendedName>
        <fullName evidence="3">DUF6708 domain-containing protein</fullName>
    </recommendedName>
</protein>
<keyword evidence="2" id="KW-1133">Transmembrane helix</keyword>
<evidence type="ECO:0000259" key="3">
    <source>
        <dbReference type="Pfam" id="PF20455"/>
    </source>
</evidence>
<reference evidence="4 5" key="1">
    <citation type="submission" date="2016-11" db="EMBL/GenBank/DDBJ databases">
        <authorList>
            <person name="Jaros S."/>
            <person name="Januszkiewicz K."/>
            <person name="Wedrychowicz H."/>
        </authorList>
    </citation>
    <scope>NUCLEOTIDE SEQUENCE [LARGE SCALE GENOMIC DNA]</scope>
    <source>
        <strain evidence="4 5">DSM 18899</strain>
    </source>
</reference>
<evidence type="ECO:0000313" key="4">
    <source>
        <dbReference type="EMBL" id="SFZ74935.1"/>
    </source>
</evidence>
<accession>A0A1K2HDU3</accession>
<feature type="domain" description="DUF6708" evidence="3">
    <location>
        <begin position="2"/>
        <end position="201"/>
    </location>
</feature>
<feature type="region of interest" description="Disordered" evidence="1">
    <location>
        <begin position="224"/>
        <end position="248"/>
    </location>
</feature>
<dbReference type="InterPro" id="IPR046554">
    <property type="entry name" value="DUF6708"/>
</dbReference>
<evidence type="ECO:0000256" key="2">
    <source>
        <dbReference type="SAM" id="Phobius"/>
    </source>
</evidence>
<evidence type="ECO:0000313" key="5">
    <source>
        <dbReference type="Proteomes" id="UP000186513"/>
    </source>
</evidence>
<name>A0A1K2HDU3_9NEIS</name>
<dbReference type="STRING" id="1121279.SAMN02745887_01394"/>
<dbReference type="EMBL" id="FPKR01000005">
    <property type="protein sequence ID" value="SFZ74935.1"/>
    <property type="molecule type" value="Genomic_DNA"/>
</dbReference>
<proteinExistence type="predicted"/>
<gene>
    <name evidence="4" type="ORF">SAMN02745887_01394</name>
</gene>
<keyword evidence="2" id="KW-0472">Membrane</keyword>
<dbReference type="AlphaFoldDB" id="A0A1K2HDU3"/>
<evidence type="ECO:0000256" key="1">
    <source>
        <dbReference type="SAM" id="MobiDB-lite"/>
    </source>
</evidence>
<keyword evidence="5" id="KW-1185">Reference proteome</keyword>
<organism evidence="4 5">
    <name type="scientific">Chitinimonas taiwanensis DSM 18899</name>
    <dbReference type="NCBI Taxonomy" id="1121279"/>
    <lineage>
        <taxon>Bacteria</taxon>
        <taxon>Pseudomonadati</taxon>
        <taxon>Pseudomonadota</taxon>
        <taxon>Betaproteobacteria</taxon>
        <taxon>Neisseriales</taxon>
        <taxon>Chitinibacteraceae</taxon>
        <taxon>Chitinimonas</taxon>
    </lineage>
</organism>
<feature type="transmembrane region" description="Helical" evidence="2">
    <location>
        <begin position="162"/>
        <end position="187"/>
    </location>
</feature>
<keyword evidence="2" id="KW-0812">Transmembrane</keyword>